<evidence type="ECO:0000256" key="1">
    <source>
        <dbReference type="SAM" id="MobiDB-lite"/>
    </source>
</evidence>
<organism evidence="2 3">
    <name type="scientific">Opisthorchis viverrini</name>
    <name type="common">Southeast Asian liver fluke</name>
    <dbReference type="NCBI Taxonomy" id="6198"/>
    <lineage>
        <taxon>Eukaryota</taxon>
        <taxon>Metazoa</taxon>
        <taxon>Spiralia</taxon>
        <taxon>Lophotrochozoa</taxon>
        <taxon>Platyhelminthes</taxon>
        <taxon>Trematoda</taxon>
        <taxon>Digenea</taxon>
        <taxon>Opisthorchiida</taxon>
        <taxon>Opisthorchiata</taxon>
        <taxon>Opisthorchiidae</taxon>
        <taxon>Opisthorchis</taxon>
    </lineage>
</organism>
<feature type="non-terminal residue" evidence="2">
    <location>
        <position position="230"/>
    </location>
</feature>
<feature type="region of interest" description="Disordered" evidence="1">
    <location>
        <begin position="1"/>
        <end position="66"/>
    </location>
</feature>
<reference evidence="2 3" key="1">
    <citation type="submission" date="2015-03" db="EMBL/GenBank/DDBJ databases">
        <title>Draft genome of the nematode, Opisthorchis viverrini.</title>
        <authorList>
            <person name="Mitreva M."/>
        </authorList>
    </citation>
    <scope>NUCLEOTIDE SEQUENCE [LARGE SCALE GENOMIC DNA]</scope>
    <source>
        <strain evidence="2">Khon Kaen</strain>
    </source>
</reference>
<name>A0A1S8X085_OPIVI</name>
<sequence>SEWFHKFTEQTKKKAEEPESNAPKLPPVDVSLKSDDEARKRVKFTDKLRHARSNTKNKKERNKEPIPQEEIEIVFPKEVNDTQRSVTDWLSVAETTQPEIVATYPDDEGSHLPAGVEKSHPPFRSTGSLQTKYPNRHMAQVQEALAEEPRAYVWVGDKHQLICPVGRTAVRTDLVLRETSFPKPAHIRLLLPDSRQKYVNKKMCDQEFERLNESILKTKPFLERLETLKI</sequence>
<dbReference type="EMBL" id="KV892838">
    <property type="protein sequence ID" value="OON20120.1"/>
    <property type="molecule type" value="Genomic_DNA"/>
</dbReference>
<proteinExistence type="predicted"/>
<feature type="non-terminal residue" evidence="2">
    <location>
        <position position="1"/>
    </location>
</feature>
<keyword evidence="3" id="KW-1185">Reference proteome</keyword>
<protein>
    <submittedName>
        <fullName evidence="2">Uncharacterized protein</fullName>
    </submittedName>
</protein>
<evidence type="ECO:0000313" key="3">
    <source>
        <dbReference type="Proteomes" id="UP000243686"/>
    </source>
</evidence>
<feature type="compositionally biased region" description="Basic and acidic residues" evidence="1">
    <location>
        <begin position="1"/>
        <end position="17"/>
    </location>
</feature>
<dbReference type="AlphaFoldDB" id="A0A1S8X085"/>
<gene>
    <name evidence="2" type="ORF">X801_04004</name>
</gene>
<feature type="compositionally biased region" description="Basic and acidic residues" evidence="1">
    <location>
        <begin position="32"/>
        <end position="48"/>
    </location>
</feature>
<evidence type="ECO:0000313" key="2">
    <source>
        <dbReference type="EMBL" id="OON20120.1"/>
    </source>
</evidence>
<accession>A0A1S8X085</accession>
<dbReference type="Proteomes" id="UP000243686">
    <property type="component" value="Unassembled WGS sequence"/>
</dbReference>
<feature type="compositionally biased region" description="Basic residues" evidence="1">
    <location>
        <begin position="49"/>
        <end position="60"/>
    </location>
</feature>